<dbReference type="Gene3D" id="3.40.50.720">
    <property type="entry name" value="NAD(P)-binding Rossmann-like Domain"/>
    <property type="match status" value="1"/>
</dbReference>
<name>A0A6G8Q528_9ACTN</name>
<gene>
    <name evidence="2" type="ORF">GBA63_02055</name>
</gene>
<dbReference type="RefSeq" id="WP_166173023.1">
    <property type="nucleotide sequence ID" value="NZ_CP045119.1"/>
</dbReference>
<feature type="domain" description="NAD-dependent epimerase/dehydratase" evidence="1">
    <location>
        <begin position="4"/>
        <end position="179"/>
    </location>
</feature>
<dbReference type="InterPro" id="IPR001509">
    <property type="entry name" value="Epimerase_deHydtase"/>
</dbReference>
<evidence type="ECO:0000313" key="2">
    <source>
        <dbReference type="EMBL" id="QIN81543.1"/>
    </source>
</evidence>
<proteinExistence type="predicted"/>
<evidence type="ECO:0000313" key="3">
    <source>
        <dbReference type="Proteomes" id="UP000501452"/>
    </source>
</evidence>
<dbReference type="KEGG" id="rub:GBA63_02055"/>
<dbReference type="SUPFAM" id="SSF51735">
    <property type="entry name" value="NAD(P)-binding Rossmann-fold domains"/>
    <property type="match status" value="1"/>
</dbReference>
<dbReference type="AlphaFoldDB" id="A0A6G8Q528"/>
<evidence type="ECO:0000259" key="1">
    <source>
        <dbReference type="Pfam" id="PF01370"/>
    </source>
</evidence>
<reference evidence="2 3" key="1">
    <citation type="submission" date="2019-10" db="EMBL/GenBank/DDBJ databases">
        <title>Rubrobacter sp nov SCSIO 52090 isolated from a deep-sea sediment in the South China Sea.</title>
        <authorList>
            <person name="Chen R.W."/>
        </authorList>
    </citation>
    <scope>NUCLEOTIDE SEQUENCE [LARGE SCALE GENOMIC DNA]</scope>
    <source>
        <strain evidence="2 3">SCSIO 52909</strain>
    </source>
</reference>
<protein>
    <submittedName>
        <fullName evidence="2">NAD-dependent epimerase/dehydratase family protein</fullName>
    </submittedName>
</protein>
<accession>A0A6G8Q528</accession>
<keyword evidence="3" id="KW-1185">Reference proteome</keyword>
<dbReference type="Pfam" id="PF01370">
    <property type="entry name" value="Epimerase"/>
    <property type="match status" value="1"/>
</dbReference>
<dbReference type="Proteomes" id="UP000501452">
    <property type="component" value="Chromosome"/>
</dbReference>
<dbReference type="PANTHER" id="PTHR43103:SF6">
    <property type="entry name" value="PUTATIVE-RELATED"/>
    <property type="match status" value="1"/>
</dbReference>
<dbReference type="PANTHER" id="PTHR43103">
    <property type="entry name" value="NUCLEOSIDE-DIPHOSPHATE-SUGAR EPIMERASE"/>
    <property type="match status" value="1"/>
</dbReference>
<dbReference type="InterPro" id="IPR036291">
    <property type="entry name" value="NAD(P)-bd_dom_sf"/>
</dbReference>
<dbReference type="EMBL" id="CP045119">
    <property type="protein sequence ID" value="QIN81543.1"/>
    <property type="molecule type" value="Genomic_DNA"/>
</dbReference>
<organism evidence="2 3">
    <name type="scientific">Rubrobacter tropicus</name>
    <dbReference type="NCBI Taxonomy" id="2653851"/>
    <lineage>
        <taxon>Bacteria</taxon>
        <taxon>Bacillati</taxon>
        <taxon>Actinomycetota</taxon>
        <taxon>Rubrobacteria</taxon>
        <taxon>Rubrobacterales</taxon>
        <taxon>Rubrobacteraceae</taxon>
        <taxon>Rubrobacter</taxon>
    </lineage>
</organism>
<sequence length="277" mass="30440">MKNVVVTGGSGKAGRAVIRDLLQNGYEVLNVDLLPPKEDLCPSLEVDLTDLGQTFEVLTGADAVVHLGAIPAPGRRPEGETFRNNTVSTHNVFSAAVSLGLERVVWASSETTLGLPFDREKPFYAPIDEEHPLYPESSYALSKVLSEEMARQLNRTGGIPFVGLRFSNIMEPHDYARFPGFWDDPMLRKWNLWGYVDARDVAQSCRVGLEADVTGAEAFIIAAADTVMNRPNAELMAEVFPGVPLKDGTGNFDTLLSIDKARDLLGYAPDHSWRNHL</sequence>